<dbReference type="EMBL" id="CAKMNS010000293">
    <property type="protein sequence ID" value="CAH1277396.1"/>
    <property type="molecule type" value="Genomic_DNA"/>
</dbReference>
<sequence length="74" mass="8481">MTTAGINQVARTPRRRKSGRRRERTAAAAGQRGKTRNCRRRHTVPLDRSAERRRVRRCREVGTRRGDGREPSGA</sequence>
<reference evidence="2" key="1">
    <citation type="submission" date="2022-01" db="EMBL/GenBank/DDBJ databases">
        <authorList>
            <person name="Braso-Vives M."/>
        </authorList>
    </citation>
    <scope>NUCLEOTIDE SEQUENCE</scope>
</reference>
<accession>A0A8S4MP69</accession>
<feature type="compositionally biased region" description="Basic residues" evidence="1">
    <location>
        <begin position="12"/>
        <end position="23"/>
    </location>
</feature>
<name>A0A8S4MP69_BRALA</name>
<proteinExistence type="predicted"/>
<protein>
    <submittedName>
        <fullName evidence="2">Hypp9600 protein</fullName>
    </submittedName>
</protein>
<keyword evidence="3" id="KW-1185">Reference proteome</keyword>
<evidence type="ECO:0000313" key="3">
    <source>
        <dbReference type="Proteomes" id="UP000838412"/>
    </source>
</evidence>
<gene>
    <name evidence="2" type="primary">Hypp9600</name>
    <name evidence="2" type="ORF">BLAG_LOCUS26186</name>
</gene>
<feature type="compositionally biased region" description="Basic and acidic residues" evidence="1">
    <location>
        <begin position="44"/>
        <end position="74"/>
    </location>
</feature>
<dbReference type="Proteomes" id="UP000838412">
    <property type="component" value="Unassembled WGS sequence"/>
</dbReference>
<feature type="compositionally biased region" description="Polar residues" evidence="1">
    <location>
        <begin position="1"/>
        <end position="10"/>
    </location>
</feature>
<evidence type="ECO:0000256" key="1">
    <source>
        <dbReference type="SAM" id="MobiDB-lite"/>
    </source>
</evidence>
<feature type="compositionally biased region" description="Basic residues" evidence="1">
    <location>
        <begin position="33"/>
        <end position="43"/>
    </location>
</feature>
<comment type="caution">
    <text evidence="2">The sequence shown here is derived from an EMBL/GenBank/DDBJ whole genome shotgun (WGS) entry which is preliminary data.</text>
</comment>
<evidence type="ECO:0000313" key="2">
    <source>
        <dbReference type="EMBL" id="CAH1277396.1"/>
    </source>
</evidence>
<organism evidence="2 3">
    <name type="scientific">Branchiostoma lanceolatum</name>
    <name type="common">Common lancelet</name>
    <name type="synonym">Amphioxus lanceolatum</name>
    <dbReference type="NCBI Taxonomy" id="7740"/>
    <lineage>
        <taxon>Eukaryota</taxon>
        <taxon>Metazoa</taxon>
        <taxon>Chordata</taxon>
        <taxon>Cephalochordata</taxon>
        <taxon>Leptocardii</taxon>
        <taxon>Amphioxiformes</taxon>
        <taxon>Branchiostomatidae</taxon>
        <taxon>Branchiostoma</taxon>
    </lineage>
</organism>
<dbReference type="AlphaFoldDB" id="A0A8S4MP69"/>
<feature type="region of interest" description="Disordered" evidence="1">
    <location>
        <begin position="1"/>
        <end position="74"/>
    </location>
</feature>